<evidence type="ECO:0000313" key="3">
    <source>
        <dbReference type="EMBL" id="ACV23568.1"/>
    </source>
</evidence>
<accession>C7N2R0</accession>
<evidence type="ECO:0000259" key="2">
    <source>
        <dbReference type="Pfam" id="PF13193"/>
    </source>
</evidence>
<protein>
    <submittedName>
        <fullName evidence="3">Amino acid adenylation enzyme/thioester reductase family protein</fullName>
    </submittedName>
</protein>
<evidence type="ECO:0000313" key="4">
    <source>
        <dbReference type="Proteomes" id="UP000002026"/>
    </source>
</evidence>
<dbReference type="EMBL" id="CP001684">
    <property type="protein sequence ID" value="ACV23568.1"/>
    <property type="molecule type" value="Genomic_DNA"/>
</dbReference>
<dbReference type="InterPro" id="IPR025110">
    <property type="entry name" value="AMP-bd_C"/>
</dbReference>
<feature type="domain" description="AMP-binding enzyme C-terminal" evidence="2">
    <location>
        <begin position="407"/>
        <end position="481"/>
    </location>
</feature>
<dbReference type="STRING" id="471855.Shel_25610"/>
<dbReference type="PANTHER" id="PTHR45527:SF1">
    <property type="entry name" value="FATTY ACID SYNTHASE"/>
    <property type="match status" value="1"/>
</dbReference>
<dbReference type="GO" id="GO:0005737">
    <property type="term" value="C:cytoplasm"/>
    <property type="evidence" value="ECO:0007669"/>
    <property type="project" value="TreeGrafter"/>
</dbReference>
<dbReference type="InterPro" id="IPR020845">
    <property type="entry name" value="AMP-binding_CS"/>
</dbReference>
<dbReference type="Gene3D" id="3.40.50.12780">
    <property type="entry name" value="N-terminal domain of ligase-like"/>
    <property type="match status" value="1"/>
</dbReference>
<sequence>MELQTAGTIYGMFADQVAARPQATAIIENDRTLTFAELSAMVDDIADGFPSQTRSVGIVMRHCAEMVASILAVLKCGAFYVPAEPSFPIGRIHEMMDEAEVDFVVTQEQYAAKLEGYCKVYSDGPAGADNPTNNGRIYKQDPDALAYILFTSGTTGRPKGVSVTNSNVCHYVRAFAHEFHPGPGDVMLQYSVCSFDIFVEEVFASLLSGAACAIPTDEDKADVTSLMAFVERHGVTMLSGFPYLLAEMNGLPSIPASLRLLISGGDVLRGYHVDNLVDKAEVYNTYGPSETTVCASFFRCRDGQPLEDGTYPIGKAVQGAQIKILDEDGSEVPDGQVGELCIFGGGVSRGYAGDHEEENRAFVQLADGSTMYRSGDLGYLLNSGDIAFLRRKDTQVMIYGKRVEVMEVESRLHQIENVQQAVVRAFTDEKGLSYMIAYVVPGDDGLSASQIRSDLAQNLADFMIPEFIVKMDSIPLNANGKPDLTKLPVVMKVA</sequence>
<dbReference type="RefSeq" id="WP_012799666.1">
    <property type="nucleotide sequence ID" value="NC_013165.1"/>
</dbReference>
<reference evidence="3 4" key="1">
    <citation type="journal article" date="2009" name="Stand. Genomic Sci.">
        <title>Complete genome sequence of Slackia heliotrinireducens type strain (RHS 1).</title>
        <authorList>
            <person name="Pukall R."/>
            <person name="Lapidus A."/>
            <person name="Nolan M."/>
            <person name="Copeland A."/>
            <person name="Glavina Del Rio T."/>
            <person name="Lucas S."/>
            <person name="Chen F."/>
            <person name="Tice H."/>
            <person name="Cheng J.F."/>
            <person name="Chertkov O."/>
            <person name="Bruce D."/>
            <person name="Goodwin L."/>
            <person name="Kuske C."/>
            <person name="Brettin T."/>
            <person name="Detter J.C."/>
            <person name="Han C."/>
            <person name="Pitluck S."/>
            <person name="Pati A."/>
            <person name="Mavrommatis K."/>
            <person name="Ivanova N."/>
            <person name="Ovchinnikova G."/>
            <person name="Chen A."/>
            <person name="Palaniappan K."/>
            <person name="Schneider S."/>
            <person name="Rohde M."/>
            <person name="Chain P."/>
            <person name="D'haeseleer P."/>
            <person name="Goker M."/>
            <person name="Bristow J."/>
            <person name="Eisen J.A."/>
            <person name="Markowitz V."/>
            <person name="Kyrpides N.C."/>
            <person name="Klenk H.P."/>
            <person name="Hugenholtz P."/>
        </authorList>
    </citation>
    <scope>NUCLEOTIDE SEQUENCE [LARGE SCALE GENOMIC DNA]</scope>
    <source>
        <strain evidence="4">ATCC 29202 / DSM 20476 / NCTC 11029 / RHS 1</strain>
    </source>
</reference>
<dbReference type="NCBIfam" id="TIGR01733">
    <property type="entry name" value="AA-adenyl-dom"/>
    <property type="match status" value="1"/>
</dbReference>
<organism evidence="3 4">
    <name type="scientific">Slackia heliotrinireducens (strain ATCC 29202 / DSM 20476 / NCTC 11029 / RHS 1)</name>
    <name type="common">Peptococcus heliotrinreducens</name>
    <dbReference type="NCBI Taxonomy" id="471855"/>
    <lineage>
        <taxon>Bacteria</taxon>
        <taxon>Bacillati</taxon>
        <taxon>Actinomycetota</taxon>
        <taxon>Coriobacteriia</taxon>
        <taxon>Eggerthellales</taxon>
        <taxon>Eggerthellaceae</taxon>
        <taxon>Slackia</taxon>
    </lineage>
</organism>
<dbReference type="GO" id="GO:0044550">
    <property type="term" value="P:secondary metabolite biosynthetic process"/>
    <property type="evidence" value="ECO:0007669"/>
    <property type="project" value="TreeGrafter"/>
</dbReference>
<dbReference type="InterPro" id="IPR045851">
    <property type="entry name" value="AMP-bd_C_sf"/>
</dbReference>
<dbReference type="HOGENOM" id="CLU_000022_2_12_11"/>
<gene>
    <name evidence="3" type="ordered locus">Shel_25610</name>
</gene>
<dbReference type="PROSITE" id="PS00455">
    <property type="entry name" value="AMP_BINDING"/>
    <property type="match status" value="1"/>
</dbReference>
<proteinExistence type="predicted"/>
<dbReference type="InterPro" id="IPR010071">
    <property type="entry name" value="AA_adenyl_dom"/>
</dbReference>
<dbReference type="GO" id="GO:0043041">
    <property type="term" value="P:amino acid activation for nonribosomal peptide biosynthetic process"/>
    <property type="evidence" value="ECO:0007669"/>
    <property type="project" value="TreeGrafter"/>
</dbReference>
<dbReference type="SUPFAM" id="SSF56801">
    <property type="entry name" value="Acetyl-CoA synthetase-like"/>
    <property type="match status" value="1"/>
</dbReference>
<dbReference type="AlphaFoldDB" id="C7N2R0"/>
<dbReference type="Pfam" id="PF00501">
    <property type="entry name" value="AMP-binding"/>
    <property type="match status" value="1"/>
</dbReference>
<dbReference type="eggNOG" id="COG1020">
    <property type="taxonomic scope" value="Bacteria"/>
</dbReference>
<dbReference type="GO" id="GO:0031177">
    <property type="term" value="F:phosphopantetheine binding"/>
    <property type="evidence" value="ECO:0007669"/>
    <property type="project" value="TreeGrafter"/>
</dbReference>
<keyword evidence="4" id="KW-1185">Reference proteome</keyword>
<dbReference type="Pfam" id="PF13193">
    <property type="entry name" value="AMP-binding_C"/>
    <property type="match status" value="1"/>
</dbReference>
<feature type="domain" description="AMP-dependent synthetase/ligase" evidence="1">
    <location>
        <begin position="13"/>
        <end position="351"/>
    </location>
</feature>
<dbReference type="InterPro" id="IPR042099">
    <property type="entry name" value="ANL_N_sf"/>
</dbReference>
<dbReference type="CDD" id="cd05930">
    <property type="entry name" value="A_NRPS"/>
    <property type="match status" value="1"/>
</dbReference>
<name>C7N2R0_SLAHD</name>
<evidence type="ECO:0000259" key="1">
    <source>
        <dbReference type="Pfam" id="PF00501"/>
    </source>
</evidence>
<dbReference type="PANTHER" id="PTHR45527">
    <property type="entry name" value="NONRIBOSOMAL PEPTIDE SYNTHETASE"/>
    <property type="match status" value="1"/>
</dbReference>
<dbReference type="KEGG" id="shi:Shel_25610"/>
<dbReference type="InterPro" id="IPR000873">
    <property type="entry name" value="AMP-dep_synth/lig_dom"/>
</dbReference>
<dbReference type="Gene3D" id="3.30.300.30">
    <property type="match status" value="1"/>
</dbReference>
<dbReference type="Proteomes" id="UP000002026">
    <property type="component" value="Chromosome"/>
</dbReference>